<feature type="binding site" evidence="11">
    <location>
        <position position="76"/>
    </location>
    <ligand>
        <name>Mg(2+)</name>
        <dbReference type="ChEBI" id="CHEBI:18420"/>
        <label>1</label>
    </ligand>
</feature>
<dbReference type="InterPro" id="IPR002156">
    <property type="entry name" value="RNaseH_domain"/>
</dbReference>
<dbReference type="PANTHER" id="PTHR10642">
    <property type="entry name" value="RIBONUCLEASE H1"/>
    <property type="match status" value="1"/>
</dbReference>
<comment type="cofactor">
    <cofactor evidence="11">
        <name>Mg(2+)</name>
        <dbReference type="ChEBI" id="CHEBI:18420"/>
    </cofactor>
    <text evidence="11">Binds 1 Mg(2+) ion per subunit. May bind a second metal ion at a regulatory site, or after substrate binding.</text>
</comment>
<keyword evidence="7 11" id="KW-0479">Metal-binding</keyword>
<dbReference type="InterPro" id="IPR022892">
    <property type="entry name" value="RNaseHI"/>
</dbReference>
<sequence length="178" mass="20267">MILLFDSDLYNAPNLICLQATDIIVLSASLKHISIFTDGSCLGNPGPGGWAALLKYNGHEKLISGGEENSTNNRMELTAVIQALKKLRHACDIQLHTDSKYVMDGATRWIHNWRRNGWRNSQKKPVKNAELWQQLDTLCQNHQIQWHWVKAHAGHEFNEQVDEAARQQAMQIQQKSQS</sequence>
<dbReference type="InterPro" id="IPR012337">
    <property type="entry name" value="RNaseH-like_sf"/>
</dbReference>
<dbReference type="AlphaFoldDB" id="A0A917CTY6"/>
<dbReference type="NCBIfam" id="NF001236">
    <property type="entry name" value="PRK00203.1"/>
    <property type="match status" value="1"/>
</dbReference>
<comment type="catalytic activity">
    <reaction evidence="1 11">
        <text>Endonucleolytic cleavage to 5'-phosphomonoester.</text>
        <dbReference type="EC" id="3.1.26.4"/>
    </reaction>
</comment>
<feature type="domain" description="RNase H type-1" evidence="12">
    <location>
        <begin position="29"/>
        <end position="170"/>
    </location>
</feature>
<evidence type="ECO:0000256" key="9">
    <source>
        <dbReference type="ARBA" id="ARBA00022801"/>
    </source>
</evidence>
<dbReference type="GO" id="GO:0043137">
    <property type="term" value="P:DNA replication, removal of RNA primer"/>
    <property type="evidence" value="ECO:0007669"/>
    <property type="project" value="TreeGrafter"/>
</dbReference>
<feature type="binding site" evidence="11">
    <location>
        <position position="38"/>
    </location>
    <ligand>
        <name>Mg(2+)</name>
        <dbReference type="ChEBI" id="CHEBI:18420"/>
        <label>2</label>
    </ligand>
</feature>
<dbReference type="GO" id="GO:0004523">
    <property type="term" value="F:RNA-DNA hybrid ribonuclease activity"/>
    <property type="evidence" value="ECO:0007669"/>
    <property type="project" value="UniProtKB-UniRule"/>
</dbReference>
<feature type="binding site" evidence="11">
    <location>
        <position position="162"/>
    </location>
    <ligand>
        <name>Mg(2+)</name>
        <dbReference type="ChEBI" id="CHEBI:18420"/>
        <label>2</label>
    </ligand>
</feature>
<reference evidence="13" key="1">
    <citation type="journal article" date="2014" name="Int. J. Syst. Evol. Microbiol.">
        <title>Complete genome sequence of Corynebacterium casei LMG S-19264T (=DSM 44701T), isolated from a smear-ripened cheese.</title>
        <authorList>
            <consortium name="US DOE Joint Genome Institute (JGI-PGF)"/>
            <person name="Walter F."/>
            <person name="Albersmeier A."/>
            <person name="Kalinowski J."/>
            <person name="Ruckert C."/>
        </authorList>
    </citation>
    <scope>NUCLEOTIDE SEQUENCE</scope>
    <source>
        <strain evidence="13">CGMCC 1.12181</strain>
    </source>
</reference>
<evidence type="ECO:0000256" key="8">
    <source>
        <dbReference type="ARBA" id="ARBA00022759"/>
    </source>
</evidence>
<dbReference type="Proteomes" id="UP000605253">
    <property type="component" value="Unassembled WGS sequence"/>
</dbReference>
<evidence type="ECO:0000256" key="5">
    <source>
        <dbReference type="ARBA" id="ARBA00012180"/>
    </source>
</evidence>
<protein>
    <recommendedName>
        <fullName evidence="5 11">Ribonuclease H</fullName>
        <shortName evidence="11">RNase H</shortName>
        <ecNumber evidence="5 11">3.1.26.4</ecNumber>
    </recommendedName>
</protein>
<dbReference type="HAMAP" id="MF_00042">
    <property type="entry name" value="RNase_H"/>
    <property type="match status" value="1"/>
</dbReference>
<comment type="subunit">
    <text evidence="4 11">Monomer.</text>
</comment>
<dbReference type="CDD" id="cd09278">
    <property type="entry name" value="RNase_HI_prokaryote_like"/>
    <property type="match status" value="1"/>
</dbReference>
<dbReference type="GO" id="GO:0000287">
    <property type="term" value="F:magnesium ion binding"/>
    <property type="evidence" value="ECO:0007669"/>
    <property type="project" value="UniProtKB-UniRule"/>
</dbReference>
<dbReference type="GO" id="GO:0003676">
    <property type="term" value="F:nucleic acid binding"/>
    <property type="evidence" value="ECO:0007669"/>
    <property type="project" value="InterPro"/>
</dbReference>
<evidence type="ECO:0000256" key="4">
    <source>
        <dbReference type="ARBA" id="ARBA00011245"/>
    </source>
</evidence>
<keyword evidence="10 11" id="KW-0460">Magnesium</keyword>
<reference evidence="13" key="2">
    <citation type="submission" date="2020-09" db="EMBL/GenBank/DDBJ databases">
        <authorList>
            <person name="Sun Q."/>
            <person name="Zhou Y."/>
        </authorList>
    </citation>
    <scope>NUCLEOTIDE SEQUENCE</scope>
    <source>
        <strain evidence="13">CGMCC 1.12181</strain>
    </source>
</reference>
<dbReference type="EMBL" id="BMEO01000010">
    <property type="protein sequence ID" value="GGF99524.1"/>
    <property type="molecule type" value="Genomic_DNA"/>
</dbReference>
<comment type="function">
    <text evidence="2 11">Endonuclease that specifically degrades the RNA of RNA-DNA hybrids.</text>
</comment>
<comment type="subcellular location">
    <subcellularLocation>
        <location evidence="11">Cytoplasm</location>
    </subcellularLocation>
</comment>
<evidence type="ECO:0000256" key="10">
    <source>
        <dbReference type="ARBA" id="ARBA00022842"/>
    </source>
</evidence>
<dbReference type="Pfam" id="PF00075">
    <property type="entry name" value="RNase_H"/>
    <property type="match status" value="1"/>
</dbReference>
<feature type="binding site" evidence="11">
    <location>
        <position position="38"/>
    </location>
    <ligand>
        <name>Mg(2+)</name>
        <dbReference type="ChEBI" id="CHEBI:18420"/>
        <label>1</label>
    </ligand>
</feature>
<gene>
    <name evidence="11 13" type="primary">rnhA</name>
    <name evidence="13" type="ORF">GCM10011365_20990</name>
</gene>
<dbReference type="PANTHER" id="PTHR10642:SF26">
    <property type="entry name" value="RIBONUCLEASE H1"/>
    <property type="match status" value="1"/>
</dbReference>
<dbReference type="Gene3D" id="3.30.420.10">
    <property type="entry name" value="Ribonuclease H-like superfamily/Ribonuclease H"/>
    <property type="match status" value="1"/>
</dbReference>
<evidence type="ECO:0000259" key="12">
    <source>
        <dbReference type="PROSITE" id="PS50879"/>
    </source>
</evidence>
<name>A0A917CTY6_9GAMM</name>
<organism evidence="13 14">
    <name type="scientific">Marinicella pacifica</name>
    <dbReference type="NCBI Taxonomy" id="1171543"/>
    <lineage>
        <taxon>Bacteria</taxon>
        <taxon>Pseudomonadati</taxon>
        <taxon>Pseudomonadota</taxon>
        <taxon>Gammaproteobacteria</taxon>
        <taxon>Lysobacterales</taxon>
        <taxon>Marinicellaceae</taxon>
        <taxon>Marinicella</taxon>
    </lineage>
</organism>
<dbReference type="SUPFAM" id="SSF53098">
    <property type="entry name" value="Ribonuclease H-like"/>
    <property type="match status" value="1"/>
</dbReference>
<dbReference type="EC" id="3.1.26.4" evidence="5 11"/>
<evidence type="ECO:0000313" key="13">
    <source>
        <dbReference type="EMBL" id="GGF99524.1"/>
    </source>
</evidence>
<keyword evidence="6 11" id="KW-0540">Nuclease</keyword>
<evidence type="ECO:0000256" key="11">
    <source>
        <dbReference type="HAMAP-Rule" id="MF_00042"/>
    </source>
</evidence>
<evidence type="ECO:0000256" key="3">
    <source>
        <dbReference type="ARBA" id="ARBA00005300"/>
    </source>
</evidence>
<evidence type="ECO:0000256" key="2">
    <source>
        <dbReference type="ARBA" id="ARBA00004065"/>
    </source>
</evidence>
<accession>A0A917CTY6</accession>
<comment type="similarity">
    <text evidence="3 11">Belongs to the RNase H family.</text>
</comment>
<evidence type="ECO:0000256" key="6">
    <source>
        <dbReference type="ARBA" id="ARBA00022722"/>
    </source>
</evidence>
<proteinExistence type="inferred from homology"/>
<keyword evidence="14" id="KW-1185">Reference proteome</keyword>
<dbReference type="InterPro" id="IPR050092">
    <property type="entry name" value="RNase_H"/>
</dbReference>
<evidence type="ECO:0000313" key="14">
    <source>
        <dbReference type="Proteomes" id="UP000605253"/>
    </source>
</evidence>
<evidence type="ECO:0000256" key="1">
    <source>
        <dbReference type="ARBA" id="ARBA00000077"/>
    </source>
</evidence>
<evidence type="ECO:0000256" key="7">
    <source>
        <dbReference type="ARBA" id="ARBA00022723"/>
    </source>
</evidence>
<comment type="caution">
    <text evidence="13">The sequence shown here is derived from an EMBL/GenBank/DDBJ whole genome shotgun (WGS) entry which is preliminary data.</text>
</comment>
<dbReference type="PROSITE" id="PS50879">
    <property type="entry name" value="RNASE_H_1"/>
    <property type="match status" value="1"/>
</dbReference>
<dbReference type="FunFam" id="3.30.420.10:FF:000089">
    <property type="entry name" value="Ribonuclease H"/>
    <property type="match status" value="1"/>
</dbReference>
<dbReference type="InterPro" id="IPR036397">
    <property type="entry name" value="RNaseH_sf"/>
</dbReference>
<keyword evidence="9 11" id="KW-0378">Hydrolase</keyword>
<dbReference type="GO" id="GO:0005737">
    <property type="term" value="C:cytoplasm"/>
    <property type="evidence" value="ECO:0007669"/>
    <property type="project" value="UniProtKB-SubCell"/>
</dbReference>
<keyword evidence="11" id="KW-0963">Cytoplasm</keyword>
<feature type="binding site" evidence="11">
    <location>
        <position position="98"/>
    </location>
    <ligand>
        <name>Mg(2+)</name>
        <dbReference type="ChEBI" id="CHEBI:18420"/>
        <label>1</label>
    </ligand>
</feature>
<keyword evidence="8 11" id="KW-0255">Endonuclease</keyword>